<reference evidence="1" key="1">
    <citation type="journal article" date="2023" name="IScience">
        <title>Live-bearing cockroach genome reveals convergent evolutionary mechanisms linked to viviparity in insects and beyond.</title>
        <authorList>
            <person name="Fouks B."/>
            <person name="Harrison M.C."/>
            <person name="Mikhailova A.A."/>
            <person name="Marchal E."/>
            <person name="English S."/>
            <person name="Carruthers M."/>
            <person name="Jennings E.C."/>
            <person name="Chiamaka E.L."/>
            <person name="Frigard R.A."/>
            <person name="Pippel M."/>
            <person name="Attardo G.M."/>
            <person name="Benoit J.B."/>
            <person name="Bornberg-Bauer E."/>
            <person name="Tobe S.S."/>
        </authorList>
    </citation>
    <scope>NUCLEOTIDE SEQUENCE</scope>
    <source>
        <strain evidence="1">Stay&amp;Tobe</strain>
    </source>
</reference>
<gene>
    <name evidence="1" type="ORF">L9F63_015436</name>
</gene>
<dbReference type="EMBL" id="JASPKZ010003799">
    <property type="protein sequence ID" value="KAJ9592858.1"/>
    <property type="molecule type" value="Genomic_DNA"/>
</dbReference>
<dbReference type="Proteomes" id="UP001233999">
    <property type="component" value="Unassembled WGS sequence"/>
</dbReference>
<comment type="caution">
    <text evidence="1">The sequence shown here is derived from an EMBL/GenBank/DDBJ whole genome shotgun (WGS) entry which is preliminary data.</text>
</comment>
<keyword evidence="2" id="KW-1185">Reference proteome</keyword>
<proteinExistence type="predicted"/>
<organism evidence="1 2">
    <name type="scientific">Diploptera punctata</name>
    <name type="common">Pacific beetle cockroach</name>
    <dbReference type="NCBI Taxonomy" id="6984"/>
    <lineage>
        <taxon>Eukaryota</taxon>
        <taxon>Metazoa</taxon>
        <taxon>Ecdysozoa</taxon>
        <taxon>Arthropoda</taxon>
        <taxon>Hexapoda</taxon>
        <taxon>Insecta</taxon>
        <taxon>Pterygota</taxon>
        <taxon>Neoptera</taxon>
        <taxon>Polyneoptera</taxon>
        <taxon>Dictyoptera</taxon>
        <taxon>Blattodea</taxon>
        <taxon>Blaberoidea</taxon>
        <taxon>Blaberidae</taxon>
        <taxon>Diplopterinae</taxon>
        <taxon>Diploptera</taxon>
    </lineage>
</organism>
<feature type="non-terminal residue" evidence="1">
    <location>
        <position position="141"/>
    </location>
</feature>
<evidence type="ECO:0000313" key="2">
    <source>
        <dbReference type="Proteomes" id="UP001233999"/>
    </source>
</evidence>
<evidence type="ECO:0000313" key="1">
    <source>
        <dbReference type="EMBL" id="KAJ9592858.1"/>
    </source>
</evidence>
<feature type="non-terminal residue" evidence="1">
    <location>
        <position position="1"/>
    </location>
</feature>
<accession>A0AAD8EJT4</accession>
<sequence>DPIFCRCFPRETGKMLFSLGSRGKCCVSLGSRGKCVSLGSRGKCCVSSGVTGKMLGVSLGSREKMLWTFSSLLPLEDPEFFRIPILFRCFPRESRKMWIPILFRGVSLGSPGKIRRKCVSLGIGENIKEKLRSNPGPLTLY</sequence>
<dbReference type="AlphaFoldDB" id="A0AAD8EJT4"/>
<protein>
    <submittedName>
        <fullName evidence="1">Uncharacterized protein</fullName>
    </submittedName>
</protein>
<name>A0AAD8EJT4_DIPPU</name>
<reference evidence="1" key="2">
    <citation type="submission" date="2023-05" db="EMBL/GenBank/DDBJ databases">
        <authorList>
            <person name="Fouks B."/>
        </authorList>
    </citation>
    <scope>NUCLEOTIDE SEQUENCE</scope>
    <source>
        <strain evidence="1">Stay&amp;Tobe</strain>
        <tissue evidence="1">Testes</tissue>
    </source>
</reference>